<dbReference type="Proteomes" id="UP000027730">
    <property type="component" value="Unassembled WGS sequence"/>
</dbReference>
<gene>
    <name evidence="1" type="ORF">M436DRAFT_82080</name>
</gene>
<dbReference type="Gene3D" id="1.25.40.10">
    <property type="entry name" value="Tetratricopeptide repeat domain"/>
    <property type="match status" value="1"/>
</dbReference>
<sequence length="102" mass="11520">MDANRLVYNGDYTAAMRLYNRLLEERCHPAYYLNRALCFVATDQPHLAVNDALRAFMMAQSVIDAVRNDGDANDHVRRVDAHIITYNGKSKFPKNTATGDVS</sequence>
<protein>
    <recommendedName>
        <fullName evidence="3">TPR-like protein</fullName>
    </recommendedName>
</protein>
<dbReference type="SUPFAM" id="SSF48452">
    <property type="entry name" value="TPR-like"/>
    <property type="match status" value="1"/>
</dbReference>
<evidence type="ECO:0000313" key="2">
    <source>
        <dbReference type="Proteomes" id="UP000027730"/>
    </source>
</evidence>
<dbReference type="EMBL" id="KL584710">
    <property type="protein sequence ID" value="KEQ72800.1"/>
    <property type="molecule type" value="Genomic_DNA"/>
</dbReference>
<dbReference type="GeneID" id="25416922"/>
<dbReference type="RefSeq" id="XP_013427220.1">
    <property type="nucleotide sequence ID" value="XM_013571766.1"/>
</dbReference>
<dbReference type="InterPro" id="IPR011990">
    <property type="entry name" value="TPR-like_helical_dom_sf"/>
</dbReference>
<organism evidence="1 2">
    <name type="scientific">Aureobasidium namibiae CBS 147.97</name>
    <dbReference type="NCBI Taxonomy" id="1043004"/>
    <lineage>
        <taxon>Eukaryota</taxon>
        <taxon>Fungi</taxon>
        <taxon>Dikarya</taxon>
        <taxon>Ascomycota</taxon>
        <taxon>Pezizomycotina</taxon>
        <taxon>Dothideomycetes</taxon>
        <taxon>Dothideomycetidae</taxon>
        <taxon>Dothideales</taxon>
        <taxon>Saccotheciaceae</taxon>
        <taxon>Aureobasidium</taxon>
    </lineage>
</organism>
<accession>A0A074WI49</accession>
<dbReference type="HOGENOM" id="CLU_2276930_0_0_1"/>
<dbReference type="AlphaFoldDB" id="A0A074WI49"/>
<proteinExistence type="predicted"/>
<evidence type="ECO:0000313" key="1">
    <source>
        <dbReference type="EMBL" id="KEQ72800.1"/>
    </source>
</evidence>
<keyword evidence="2" id="KW-1185">Reference proteome</keyword>
<name>A0A074WI49_9PEZI</name>
<evidence type="ECO:0008006" key="3">
    <source>
        <dbReference type="Google" id="ProtNLM"/>
    </source>
</evidence>
<reference evidence="1 2" key="1">
    <citation type="journal article" date="2014" name="BMC Genomics">
        <title>Genome sequencing of four Aureobasidium pullulans varieties: biotechnological potential, stress tolerance, and description of new species.</title>
        <authorList>
            <person name="Gostin Ar C."/>
            <person name="Ohm R.A."/>
            <person name="Kogej T."/>
            <person name="Sonjak S."/>
            <person name="Turk M."/>
            <person name="Zajc J."/>
            <person name="Zalar P."/>
            <person name="Grube M."/>
            <person name="Sun H."/>
            <person name="Han J."/>
            <person name="Sharma A."/>
            <person name="Chiniquy J."/>
            <person name="Ngan C.Y."/>
            <person name="Lipzen A."/>
            <person name="Barry K."/>
            <person name="Grigoriev I.V."/>
            <person name="Gunde-Cimerman N."/>
        </authorList>
    </citation>
    <scope>NUCLEOTIDE SEQUENCE [LARGE SCALE GENOMIC DNA]</scope>
    <source>
        <strain evidence="1 2">CBS 147.97</strain>
    </source>
</reference>
<dbReference type="OrthoDB" id="438641at2759"/>